<proteinExistence type="predicted"/>
<dbReference type="EMBL" id="KC821608">
    <property type="protein sequence ID" value="AGO47443.1"/>
    <property type="molecule type" value="Genomic_DNA"/>
</dbReference>
<evidence type="ECO:0000313" key="2">
    <source>
        <dbReference type="Proteomes" id="UP000014731"/>
    </source>
</evidence>
<keyword evidence="2" id="KW-1185">Reference proteome</keyword>
<accession>R9ZZQ5</accession>
<evidence type="ECO:0000313" key="1">
    <source>
        <dbReference type="EMBL" id="AGO47443.1"/>
    </source>
</evidence>
<reference evidence="1 2" key="1">
    <citation type="journal article" date="2013" name="Proc. Natl. Acad. Sci. U.S.A.">
        <title>Twelve previously unknown phage genera are ubiquitous in global oceans.</title>
        <authorList>
            <person name="Holmfeldt K."/>
            <person name="Solonenko N."/>
            <person name="Shah M."/>
            <person name="Corrier K."/>
            <person name="Riemann L."/>
            <person name="Verberkmoes N.C."/>
            <person name="Sullivan M.B."/>
        </authorList>
    </citation>
    <scope>NUCLEOTIDE SEQUENCE [LARGE SCALE GENOMIC DNA]</scope>
    <source>
        <strain evidence="1">Phi19:3</strain>
    </source>
</reference>
<dbReference type="RefSeq" id="YP_008240824.1">
    <property type="nucleotide sequence ID" value="NC_021789.1"/>
</dbReference>
<gene>
    <name evidence="1" type="ORF">Phi19:3_gp039</name>
</gene>
<name>R9ZZQ5_9CAUD</name>
<dbReference type="Proteomes" id="UP000014731">
    <property type="component" value="Segment"/>
</dbReference>
<dbReference type="KEGG" id="vg:16881001"/>
<reference evidence="2" key="2">
    <citation type="submission" date="2013-03" db="EMBL/GenBank/DDBJ databases">
        <title>The Cellulophaga phages: a novel, diverse, and globally ubiquitous model system.</title>
        <authorList>
            <person name="Holmfeldt K."/>
            <person name="Solonenko N."/>
            <person name="Shah M."/>
            <person name="Corrier K."/>
            <person name="Riemann L."/>
            <person name="VerBerkmoes N.C."/>
            <person name="Sullivan M.B."/>
        </authorList>
    </citation>
    <scope>NUCLEOTIDE SEQUENCE [LARGE SCALE GENOMIC DNA]</scope>
</reference>
<protein>
    <submittedName>
        <fullName evidence="1">Uncharacterized protein</fullName>
    </submittedName>
</protein>
<dbReference type="GeneID" id="16881001"/>
<sequence>MKKFKEVSTEKERKLKYEGFCTKCNKVSFFRLISGSVFKTNYRCIKCKNIEVINTY</sequence>
<organism evidence="1 2">
    <name type="scientific">Cellulophaga phage phi19:3</name>
    <dbReference type="NCBI Taxonomy" id="1327971"/>
    <lineage>
        <taxon>Viruses</taxon>
        <taxon>Duplodnaviria</taxon>
        <taxon>Heunggongvirae</taxon>
        <taxon>Uroviricota</taxon>
        <taxon>Caudoviricetes</taxon>
        <taxon>Pachyviridae</taxon>
        <taxon>Baltivirus</taxon>
        <taxon>Baltivirus phi19tres</taxon>
    </lineage>
</organism>